<dbReference type="KEGG" id="plyc:GXP70_14010"/>
<dbReference type="Proteomes" id="UP000476064">
    <property type="component" value="Chromosome"/>
</dbReference>
<dbReference type="InterPro" id="IPR034660">
    <property type="entry name" value="DinB/YfiT-like"/>
</dbReference>
<sequence>MNFNLEEAIEVLERAPRSLEQLLSGLSEGWLQVREGDGTWNAAEVIDHLLEAERTNWIPRISFLLREGAGKPFPPFDRFAHLRSGAAGGLESKLQEFRDIRSHNIDLLRALVPPDTDFEQTGRHPEFGEVRLSELIAAWAVHDFTHIAQIVRVMAGRYRSDVGPWEQYLGILKRR</sequence>
<gene>
    <name evidence="2" type="ORF">GXP70_14010</name>
</gene>
<dbReference type="Pfam" id="PF12867">
    <property type="entry name" value="DinB_2"/>
    <property type="match status" value="1"/>
</dbReference>
<name>A0A6C0FY05_9BACL</name>
<dbReference type="InterPro" id="IPR024775">
    <property type="entry name" value="DinB-like"/>
</dbReference>
<dbReference type="RefSeq" id="WP_162357391.1">
    <property type="nucleotide sequence ID" value="NZ_CP048209.1"/>
</dbReference>
<organism evidence="2 3">
    <name type="scientific">Paenibacillus lycopersici</name>
    <dbReference type="NCBI Taxonomy" id="2704462"/>
    <lineage>
        <taxon>Bacteria</taxon>
        <taxon>Bacillati</taxon>
        <taxon>Bacillota</taxon>
        <taxon>Bacilli</taxon>
        <taxon>Bacillales</taxon>
        <taxon>Paenibacillaceae</taxon>
        <taxon>Paenibacillus</taxon>
    </lineage>
</organism>
<keyword evidence="3" id="KW-1185">Reference proteome</keyword>
<dbReference type="SUPFAM" id="SSF109854">
    <property type="entry name" value="DinB/YfiT-like putative metalloenzymes"/>
    <property type="match status" value="1"/>
</dbReference>
<evidence type="ECO:0000313" key="3">
    <source>
        <dbReference type="Proteomes" id="UP000476064"/>
    </source>
</evidence>
<reference evidence="2 3" key="1">
    <citation type="submission" date="2020-01" db="EMBL/GenBank/DDBJ databases">
        <title>Paenibacillus sp. nov., isolated from tomato rhizosphere.</title>
        <authorList>
            <person name="Weon H.-Y."/>
            <person name="Lee S.A."/>
        </authorList>
    </citation>
    <scope>NUCLEOTIDE SEQUENCE [LARGE SCALE GENOMIC DNA]</scope>
    <source>
        <strain evidence="2 3">12200R-189</strain>
    </source>
</reference>
<feature type="domain" description="DinB-like" evidence="1">
    <location>
        <begin position="12"/>
        <end position="150"/>
    </location>
</feature>
<dbReference type="Gene3D" id="1.20.120.450">
    <property type="entry name" value="dinb family like domain"/>
    <property type="match status" value="1"/>
</dbReference>
<protein>
    <submittedName>
        <fullName evidence="2">DinB family protein</fullName>
    </submittedName>
</protein>
<proteinExistence type="predicted"/>
<accession>A0A6C0FY05</accession>
<evidence type="ECO:0000313" key="2">
    <source>
        <dbReference type="EMBL" id="QHT60952.1"/>
    </source>
</evidence>
<evidence type="ECO:0000259" key="1">
    <source>
        <dbReference type="Pfam" id="PF12867"/>
    </source>
</evidence>
<dbReference type="EMBL" id="CP048209">
    <property type="protein sequence ID" value="QHT60952.1"/>
    <property type="molecule type" value="Genomic_DNA"/>
</dbReference>
<dbReference type="AlphaFoldDB" id="A0A6C0FY05"/>